<evidence type="ECO:0000256" key="1">
    <source>
        <dbReference type="SAM" id="Phobius"/>
    </source>
</evidence>
<reference evidence="2" key="1">
    <citation type="submission" date="2014-07" db="EMBL/GenBank/DDBJ databases">
        <authorList>
            <person name="Martin A.A"/>
            <person name="De Silva N."/>
        </authorList>
    </citation>
    <scope>NUCLEOTIDE SEQUENCE</scope>
</reference>
<evidence type="ECO:0000313" key="3">
    <source>
        <dbReference type="WBParaSite" id="SVE_1689500.1"/>
    </source>
</evidence>
<dbReference type="WBParaSite" id="SVE_1689500.1">
    <property type="protein sequence ID" value="SVE_1689500.1"/>
    <property type="gene ID" value="SVE_1689500"/>
</dbReference>
<feature type="transmembrane region" description="Helical" evidence="1">
    <location>
        <begin position="20"/>
        <end position="43"/>
    </location>
</feature>
<keyword evidence="2" id="KW-1185">Reference proteome</keyword>
<sequence>MKLSRHCNVTWLVVDEVSVYLVLIEVIKMFVLMGGGELIIGLFDYPLSFTRLFTDRTILTRFSSDASRILYQCTFQ</sequence>
<accession>A0A0K0FWT9</accession>
<evidence type="ECO:0000313" key="2">
    <source>
        <dbReference type="Proteomes" id="UP000035680"/>
    </source>
</evidence>
<protein>
    <submittedName>
        <fullName evidence="3">Ovule protein</fullName>
    </submittedName>
</protein>
<keyword evidence="1" id="KW-0472">Membrane</keyword>
<dbReference type="Proteomes" id="UP000035680">
    <property type="component" value="Unassembled WGS sequence"/>
</dbReference>
<dbReference type="AlphaFoldDB" id="A0A0K0FWT9"/>
<name>A0A0K0FWT9_STRVS</name>
<organism evidence="2 3">
    <name type="scientific">Strongyloides venezuelensis</name>
    <name type="common">Threadworm</name>
    <dbReference type="NCBI Taxonomy" id="75913"/>
    <lineage>
        <taxon>Eukaryota</taxon>
        <taxon>Metazoa</taxon>
        <taxon>Ecdysozoa</taxon>
        <taxon>Nematoda</taxon>
        <taxon>Chromadorea</taxon>
        <taxon>Rhabditida</taxon>
        <taxon>Tylenchina</taxon>
        <taxon>Panagrolaimomorpha</taxon>
        <taxon>Strongyloidoidea</taxon>
        <taxon>Strongyloididae</taxon>
        <taxon>Strongyloides</taxon>
    </lineage>
</organism>
<keyword evidence="1" id="KW-0812">Transmembrane</keyword>
<proteinExistence type="predicted"/>
<reference evidence="3" key="2">
    <citation type="submission" date="2015-08" db="UniProtKB">
        <authorList>
            <consortium name="WormBaseParasite"/>
        </authorList>
    </citation>
    <scope>IDENTIFICATION</scope>
</reference>
<keyword evidence="1" id="KW-1133">Transmembrane helix</keyword>